<dbReference type="eggNOG" id="ENOG5034125">
    <property type="taxonomic scope" value="Bacteria"/>
</dbReference>
<proteinExistence type="predicted"/>
<dbReference type="Proteomes" id="UP000028705">
    <property type="component" value="Unassembled WGS sequence"/>
</dbReference>
<name>A0A086A3L0_9FLAO</name>
<gene>
    <name evidence="1" type="ORF">IW15_16095</name>
</gene>
<comment type="caution">
    <text evidence="1">The sequence shown here is derived from an EMBL/GenBank/DDBJ whole genome shotgun (WGS) entry which is preliminary data.</text>
</comment>
<dbReference type="Gene3D" id="1.10.10.60">
    <property type="entry name" value="Homeodomain-like"/>
    <property type="match status" value="1"/>
</dbReference>
<keyword evidence="2" id="KW-1185">Reference proteome</keyword>
<reference evidence="1 2" key="1">
    <citation type="submission" date="2014-07" db="EMBL/GenBank/DDBJ databases">
        <title>Genome of Chryseobacterium soli DSM 19298.</title>
        <authorList>
            <person name="Stropko S.J."/>
            <person name="Pipes S.E."/>
            <person name="Newman J."/>
        </authorList>
    </citation>
    <scope>NUCLEOTIDE SEQUENCE [LARGE SCALE GENOMIC DNA]</scope>
    <source>
        <strain evidence="1 2">DSM 19298</strain>
    </source>
</reference>
<accession>A0A086A3L0</accession>
<dbReference type="InterPro" id="IPR009057">
    <property type="entry name" value="Homeodomain-like_sf"/>
</dbReference>
<dbReference type="AlphaFoldDB" id="A0A086A3L0"/>
<dbReference type="EMBL" id="JPRH01000007">
    <property type="protein sequence ID" value="KFF11274.1"/>
    <property type="molecule type" value="Genomic_DNA"/>
</dbReference>
<dbReference type="STRING" id="445961.IW15_16095"/>
<protein>
    <submittedName>
        <fullName evidence="1">Transposase</fullName>
    </submittedName>
</protein>
<organism evidence="1 2">
    <name type="scientific">Chryseobacterium soli</name>
    <dbReference type="NCBI Taxonomy" id="445961"/>
    <lineage>
        <taxon>Bacteria</taxon>
        <taxon>Pseudomonadati</taxon>
        <taxon>Bacteroidota</taxon>
        <taxon>Flavobacteriia</taxon>
        <taxon>Flavobacteriales</taxon>
        <taxon>Weeksellaceae</taxon>
        <taxon>Chryseobacterium group</taxon>
        <taxon>Chryseobacterium</taxon>
    </lineage>
</organism>
<evidence type="ECO:0000313" key="2">
    <source>
        <dbReference type="Proteomes" id="UP000028705"/>
    </source>
</evidence>
<evidence type="ECO:0000313" key="1">
    <source>
        <dbReference type="EMBL" id="KFF11274.1"/>
    </source>
</evidence>
<sequence>MDFKNIHIGELIHQCVHESSVDIDRICSFMKQGEEEIHKMYTAESMETAVLLRWSKLLEYDFFRIYTQHLILYAPPSSAGYNMVTDNKNSQLPKFRKNIYTKEMIYFILETIEKGEKTTLQVIKEYGIPKSTLFRWIKKYNR</sequence>
<dbReference type="SUPFAM" id="SSF46689">
    <property type="entry name" value="Homeodomain-like"/>
    <property type="match status" value="1"/>
</dbReference>